<evidence type="ECO:0000256" key="4">
    <source>
        <dbReference type="ARBA" id="ARBA00004123"/>
    </source>
</evidence>
<evidence type="ECO:0000256" key="10">
    <source>
        <dbReference type="ARBA" id="ARBA00023004"/>
    </source>
</evidence>
<dbReference type="GO" id="GO:0008419">
    <property type="term" value="F:RNA lariat debranching enzyme activity"/>
    <property type="evidence" value="ECO:0007669"/>
    <property type="project" value="TreeGrafter"/>
</dbReference>
<feature type="compositionally biased region" description="Polar residues" evidence="13">
    <location>
        <begin position="254"/>
        <end position="268"/>
    </location>
</feature>
<gene>
    <name evidence="15" type="primary">DBR1</name>
    <name evidence="15" type="ORF">N0V83_006869</name>
</gene>
<keyword evidence="16" id="KW-1185">Reference proteome</keyword>
<evidence type="ECO:0000256" key="6">
    <source>
        <dbReference type="ARBA" id="ARBA00022664"/>
    </source>
</evidence>
<feature type="region of interest" description="Disordered" evidence="13">
    <location>
        <begin position="511"/>
        <end position="558"/>
    </location>
</feature>
<dbReference type="InterPro" id="IPR004843">
    <property type="entry name" value="Calcineurin-like_PHP"/>
</dbReference>
<keyword evidence="8" id="KW-0378">Hydrolase</keyword>
<keyword evidence="7" id="KW-0479">Metal-binding</keyword>
<reference evidence="15" key="1">
    <citation type="submission" date="2022-10" db="EMBL/GenBank/DDBJ databases">
        <title>Tapping the CABI collections for fungal endophytes: first genome assemblies for Collariella, Neodidymelliopsis, Ascochyta clinopodiicola, Didymella pomorum, Didymosphaeria variabile, Neocosmospora piperis and Neocucurbitaria cava.</title>
        <authorList>
            <person name="Hill R."/>
        </authorList>
    </citation>
    <scope>NUCLEOTIDE SEQUENCE</scope>
    <source>
        <strain evidence="15">IMI 356814</strain>
    </source>
</reference>
<evidence type="ECO:0000256" key="3">
    <source>
        <dbReference type="ARBA" id="ARBA00001954"/>
    </source>
</evidence>
<evidence type="ECO:0000256" key="13">
    <source>
        <dbReference type="SAM" id="MobiDB-lite"/>
    </source>
</evidence>
<dbReference type="PANTHER" id="PTHR12849">
    <property type="entry name" value="RNA LARIAT DEBRANCHING ENZYME"/>
    <property type="match status" value="1"/>
</dbReference>
<accession>A0A9W9CJR5</accession>
<evidence type="ECO:0000256" key="9">
    <source>
        <dbReference type="ARBA" id="ARBA00022833"/>
    </source>
</evidence>
<feature type="region of interest" description="Disordered" evidence="13">
    <location>
        <begin position="254"/>
        <end position="275"/>
    </location>
</feature>
<comment type="cofactor">
    <cofactor evidence="2">
        <name>Zn(2+)</name>
        <dbReference type="ChEBI" id="CHEBI:29105"/>
    </cofactor>
</comment>
<dbReference type="Pfam" id="PF05011">
    <property type="entry name" value="DBR1"/>
    <property type="match status" value="1"/>
</dbReference>
<comment type="subcellular location">
    <subcellularLocation>
        <location evidence="4">Nucleus</location>
    </subcellularLocation>
</comment>
<evidence type="ECO:0000313" key="15">
    <source>
        <dbReference type="EMBL" id="KAJ4367288.1"/>
    </source>
</evidence>
<dbReference type="PANTHER" id="PTHR12849:SF0">
    <property type="entry name" value="LARIAT DEBRANCHING ENZYME"/>
    <property type="match status" value="1"/>
</dbReference>
<evidence type="ECO:0000259" key="14">
    <source>
        <dbReference type="SMART" id="SM01124"/>
    </source>
</evidence>
<keyword evidence="6" id="KW-0507">mRNA processing</keyword>
<comment type="similarity">
    <text evidence="5">Belongs to the lariat debranching enzyme family.</text>
</comment>
<organism evidence="15 16">
    <name type="scientific">Neocucurbitaria cava</name>
    <dbReference type="NCBI Taxonomy" id="798079"/>
    <lineage>
        <taxon>Eukaryota</taxon>
        <taxon>Fungi</taxon>
        <taxon>Dikarya</taxon>
        <taxon>Ascomycota</taxon>
        <taxon>Pezizomycotina</taxon>
        <taxon>Dothideomycetes</taxon>
        <taxon>Pleosporomycetidae</taxon>
        <taxon>Pleosporales</taxon>
        <taxon>Pleosporineae</taxon>
        <taxon>Cucurbitariaceae</taxon>
        <taxon>Neocucurbitaria</taxon>
    </lineage>
</organism>
<keyword evidence="12" id="KW-0539">Nucleus</keyword>
<protein>
    <submittedName>
        <fullName evidence="15">Lariat debranching enzyme</fullName>
    </submittedName>
</protein>
<sequence>MASPTLLAQQGLRIAVEGCGHGVLHEIYASVAKACELKGWPDVDLLIIGGDFQAVRNASDLKAVSMPSKYYAMHDFHEYYSGVRVAPYLTVFIGGNHEASNYMWELYYGGWAAPKIYYMGAANVVQLGPLRIAGLSGIWKGYNYKKPHFERVPYNSDDVRSIYHVRELDVRKLLQIRTQVDIGLSHDWPRSMEWKGNHRQLFKFKPDFEQEAKDGTLGSVAATTVLERLRPPYWFSAHMHTKFSAVWDHADSQTSSKAEVNNGTNPSAAMNDGEIDSDTANEELVAGPKNDAEIDLDMDEDDIQQPTAPISNDAPEPNNTNSSSDVLQDIRALLPESFARPKVETIPTLPFPPDITNKTTNFLALDKCLPKRHFLQLLEVTPHAPAELQRPLQLQYDKEWLAITRVFAKDLQLGDPDVRVPVDKGDAFYRPLVEREMEWVEEHIVETGKMAIPEDFVITAPVYELAMGGVHTHEQPQEYSNPHTQSFCDLLQIPNAFHASDEERAQLLQNGPREVQQRHGRGGARGGSWGGNRGRGGSHGRGGGGRGRGRGGRGRGRW</sequence>
<dbReference type="AlphaFoldDB" id="A0A9W9CJR5"/>
<evidence type="ECO:0000256" key="2">
    <source>
        <dbReference type="ARBA" id="ARBA00001947"/>
    </source>
</evidence>
<dbReference type="SMART" id="SM01124">
    <property type="entry name" value="DBR1"/>
    <property type="match status" value="1"/>
</dbReference>
<evidence type="ECO:0000313" key="16">
    <source>
        <dbReference type="Proteomes" id="UP001140560"/>
    </source>
</evidence>
<dbReference type="CDD" id="cd00844">
    <property type="entry name" value="MPP_Dbr1_N"/>
    <property type="match status" value="1"/>
</dbReference>
<name>A0A9W9CJR5_9PLEO</name>
<comment type="caution">
    <text evidence="15">The sequence shown here is derived from an EMBL/GenBank/DDBJ whole genome shotgun (WGS) entry which is preliminary data.</text>
</comment>
<dbReference type="InterPro" id="IPR007708">
    <property type="entry name" value="DBR1_C"/>
</dbReference>
<feature type="compositionally biased region" description="Basic residues" evidence="13">
    <location>
        <begin position="547"/>
        <end position="558"/>
    </location>
</feature>
<evidence type="ECO:0000256" key="7">
    <source>
        <dbReference type="ARBA" id="ARBA00022723"/>
    </source>
</evidence>
<keyword evidence="10" id="KW-0408">Iron</keyword>
<dbReference type="GO" id="GO:0046872">
    <property type="term" value="F:metal ion binding"/>
    <property type="evidence" value="ECO:0007669"/>
    <property type="project" value="UniProtKB-KW"/>
</dbReference>
<dbReference type="Pfam" id="PF00149">
    <property type="entry name" value="Metallophos"/>
    <property type="match status" value="1"/>
</dbReference>
<evidence type="ECO:0000256" key="1">
    <source>
        <dbReference type="ARBA" id="ARBA00001936"/>
    </source>
</evidence>
<feature type="domain" description="Lariat debranching enzyme C-terminal" evidence="14">
    <location>
        <begin position="351"/>
        <end position="497"/>
    </location>
</feature>
<dbReference type="InterPro" id="IPR029052">
    <property type="entry name" value="Metallo-depent_PP-like"/>
</dbReference>
<dbReference type="OrthoDB" id="407609at2759"/>
<dbReference type="InterPro" id="IPR041816">
    <property type="entry name" value="Dbr1_N"/>
</dbReference>
<dbReference type="Proteomes" id="UP001140560">
    <property type="component" value="Unassembled WGS sequence"/>
</dbReference>
<dbReference type="SUPFAM" id="SSF56300">
    <property type="entry name" value="Metallo-dependent phosphatases"/>
    <property type="match status" value="1"/>
</dbReference>
<feature type="compositionally biased region" description="Gly residues" evidence="13">
    <location>
        <begin position="523"/>
        <end position="546"/>
    </location>
</feature>
<evidence type="ECO:0000256" key="11">
    <source>
        <dbReference type="ARBA" id="ARBA00023211"/>
    </source>
</evidence>
<comment type="cofactor">
    <cofactor evidence="1">
        <name>Mn(2+)</name>
        <dbReference type="ChEBI" id="CHEBI:29035"/>
    </cofactor>
</comment>
<dbReference type="GO" id="GO:0000398">
    <property type="term" value="P:mRNA splicing, via spliceosome"/>
    <property type="evidence" value="ECO:0007669"/>
    <property type="project" value="TreeGrafter"/>
</dbReference>
<keyword evidence="9" id="KW-0862">Zinc</keyword>
<feature type="region of interest" description="Disordered" evidence="13">
    <location>
        <begin position="303"/>
        <end position="324"/>
    </location>
</feature>
<proteinExistence type="inferred from homology"/>
<dbReference type="EMBL" id="JAPEUY010000012">
    <property type="protein sequence ID" value="KAJ4367288.1"/>
    <property type="molecule type" value="Genomic_DNA"/>
</dbReference>
<dbReference type="GO" id="GO:0005634">
    <property type="term" value="C:nucleus"/>
    <property type="evidence" value="ECO:0007669"/>
    <property type="project" value="UniProtKB-SubCell"/>
</dbReference>
<evidence type="ECO:0000256" key="8">
    <source>
        <dbReference type="ARBA" id="ARBA00022801"/>
    </source>
</evidence>
<comment type="cofactor">
    <cofactor evidence="3">
        <name>Fe(2+)</name>
        <dbReference type="ChEBI" id="CHEBI:29033"/>
    </cofactor>
</comment>
<keyword evidence="11" id="KW-0464">Manganese</keyword>
<evidence type="ECO:0000256" key="12">
    <source>
        <dbReference type="ARBA" id="ARBA00023242"/>
    </source>
</evidence>
<evidence type="ECO:0000256" key="5">
    <source>
        <dbReference type="ARBA" id="ARBA00006045"/>
    </source>
</evidence>